<reference evidence="1" key="1">
    <citation type="submission" date="2022-06" db="EMBL/GenBank/DDBJ databases">
        <title>Genome sequencing of Brevibacillus sp. BB3-R1.</title>
        <authorList>
            <person name="Heo J."/>
            <person name="Lee D."/>
            <person name="Won M."/>
            <person name="Han B.-H."/>
            <person name="Hong S.-B."/>
            <person name="Kwon S.-W."/>
        </authorList>
    </citation>
    <scope>NUCLEOTIDE SEQUENCE</scope>
    <source>
        <strain evidence="1">BB3-R1</strain>
    </source>
</reference>
<organism evidence="1 2">
    <name type="scientific">Brevibacillus ruminantium</name>
    <dbReference type="NCBI Taxonomy" id="2950604"/>
    <lineage>
        <taxon>Bacteria</taxon>
        <taxon>Bacillati</taxon>
        <taxon>Bacillota</taxon>
        <taxon>Bacilli</taxon>
        <taxon>Bacillales</taxon>
        <taxon>Paenibacillaceae</taxon>
        <taxon>Brevibacillus</taxon>
    </lineage>
</organism>
<dbReference type="EMBL" id="CP098755">
    <property type="protein sequence ID" value="USG65277.1"/>
    <property type="molecule type" value="Genomic_DNA"/>
</dbReference>
<name>A0ABY4WDN5_9BACL</name>
<evidence type="ECO:0000313" key="2">
    <source>
        <dbReference type="Proteomes" id="UP001056500"/>
    </source>
</evidence>
<dbReference type="Proteomes" id="UP001056500">
    <property type="component" value="Chromosome"/>
</dbReference>
<gene>
    <name evidence="1" type="ORF">NDK47_24740</name>
</gene>
<dbReference type="InterPro" id="IPR026337">
    <property type="entry name" value="AKG_HExxH"/>
</dbReference>
<dbReference type="RefSeq" id="WP_251872370.1">
    <property type="nucleotide sequence ID" value="NZ_CP098755.1"/>
</dbReference>
<accession>A0ABY4WDN5</accession>
<evidence type="ECO:0000313" key="1">
    <source>
        <dbReference type="EMBL" id="USG65277.1"/>
    </source>
</evidence>
<keyword evidence="2" id="KW-1185">Reference proteome</keyword>
<sequence length="364" mass="43053">MWKEILHPVFIFWLSQRWQPVVTAGDQEGIKKEQYELNRFLLIPLLRRKLLLPSMSFLLDDRAELRFLGHPYFLRFHVRYANQPLEMTFHNNTISLSVNELVKELSMDHLIPASYEEQNTPYPDFICRKMDLLDGYVELDSSDRLIREYLAHESNQLLKDNGSDSPVLPPYERYSLLDYWYFKGSLDIIRNYWIEMYKEIIGHLRLISLLDTDAIGGGTISSFQGAIFLQYRTNDQLYTVENIIHEASHNRLNQLLEVDSLFLNPQNELFRSPWRKDPRPISGIYHGAYVFTRVAFWYDRLQEVHPYPEIHERLQSVIDDLFDALSTLKQHGRFTEIGASLLEEMLLYYSQISKKNSRLTTFST</sequence>
<protein>
    <submittedName>
        <fullName evidence="1">HEXXH motif-containing putative peptide modification protein</fullName>
    </submittedName>
</protein>
<proteinExistence type="predicted"/>
<dbReference type="NCBIfam" id="TIGR04267">
    <property type="entry name" value="mod_HExxH"/>
    <property type="match status" value="1"/>
</dbReference>